<accession>A0A6A6KK54</accession>
<sequence>MEISNLGLRIGLELKWRVFINVNGFNIVKAAGKELDREVRIAGGADAEGGAAETLEVQPPMATREHASRVDLESRCLKISTISSSGRQPHIFGASLAMGSLHEGLLSGFKLANLLAEDPAHVLDSGLANEMYALRDGEVEPNLDRVSQLVLEVCKEDVLVLMIHNSLIWDGKQERI</sequence>
<proteinExistence type="predicted"/>
<organism evidence="1 2">
    <name type="scientific">Hevea brasiliensis</name>
    <name type="common">Para rubber tree</name>
    <name type="synonym">Siphonia brasiliensis</name>
    <dbReference type="NCBI Taxonomy" id="3981"/>
    <lineage>
        <taxon>Eukaryota</taxon>
        <taxon>Viridiplantae</taxon>
        <taxon>Streptophyta</taxon>
        <taxon>Embryophyta</taxon>
        <taxon>Tracheophyta</taxon>
        <taxon>Spermatophyta</taxon>
        <taxon>Magnoliopsida</taxon>
        <taxon>eudicotyledons</taxon>
        <taxon>Gunneridae</taxon>
        <taxon>Pentapetalae</taxon>
        <taxon>rosids</taxon>
        <taxon>fabids</taxon>
        <taxon>Malpighiales</taxon>
        <taxon>Euphorbiaceae</taxon>
        <taxon>Crotonoideae</taxon>
        <taxon>Micrandreae</taxon>
        <taxon>Hevea</taxon>
    </lineage>
</organism>
<protein>
    <submittedName>
        <fullName evidence="1">Uncharacterized protein</fullName>
    </submittedName>
</protein>
<dbReference type="Proteomes" id="UP000467840">
    <property type="component" value="Chromosome 8"/>
</dbReference>
<gene>
    <name evidence="1" type="ORF">GH714_002765</name>
</gene>
<evidence type="ECO:0000313" key="1">
    <source>
        <dbReference type="EMBL" id="KAF2287799.1"/>
    </source>
</evidence>
<evidence type="ECO:0000313" key="2">
    <source>
        <dbReference type="Proteomes" id="UP000467840"/>
    </source>
</evidence>
<dbReference type="AlphaFoldDB" id="A0A6A6KK54"/>
<keyword evidence="2" id="KW-1185">Reference proteome</keyword>
<name>A0A6A6KK54_HEVBR</name>
<reference evidence="1 2" key="1">
    <citation type="journal article" date="2020" name="Mol. Plant">
        <title>The Chromosome-Based Rubber Tree Genome Provides New Insights into Spurge Genome Evolution and Rubber Biosynthesis.</title>
        <authorList>
            <person name="Liu J."/>
            <person name="Shi C."/>
            <person name="Shi C.C."/>
            <person name="Li W."/>
            <person name="Zhang Q.J."/>
            <person name="Zhang Y."/>
            <person name="Li K."/>
            <person name="Lu H.F."/>
            <person name="Shi C."/>
            <person name="Zhu S.T."/>
            <person name="Xiao Z.Y."/>
            <person name="Nan H."/>
            <person name="Yue Y."/>
            <person name="Zhu X.G."/>
            <person name="Wu Y."/>
            <person name="Hong X.N."/>
            <person name="Fan G.Y."/>
            <person name="Tong Y."/>
            <person name="Zhang D."/>
            <person name="Mao C.L."/>
            <person name="Liu Y.L."/>
            <person name="Hao S.J."/>
            <person name="Liu W.Q."/>
            <person name="Lv M.Q."/>
            <person name="Zhang H.B."/>
            <person name="Liu Y."/>
            <person name="Hu-Tang G.R."/>
            <person name="Wang J.P."/>
            <person name="Wang J.H."/>
            <person name="Sun Y.H."/>
            <person name="Ni S.B."/>
            <person name="Chen W.B."/>
            <person name="Zhang X.C."/>
            <person name="Jiao Y.N."/>
            <person name="Eichler E.E."/>
            <person name="Li G.H."/>
            <person name="Liu X."/>
            <person name="Gao L.Z."/>
        </authorList>
    </citation>
    <scope>NUCLEOTIDE SEQUENCE [LARGE SCALE GENOMIC DNA]</scope>
    <source>
        <strain evidence="2">cv. GT1</strain>
        <tissue evidence="1">Leaf</tissue>
    </source>
</reference>
<dbReference type="EMBL" id="JAAGAX010000016">
    <property type="protein sequence ID" value="KAF2287799.1"/>
    <property type="molecule type" value="Genomic_DNA"/>
</dbReference>
<comment type="caution">
    <text evidence="1">The sequence shown here is derived from an EMBL/GenBank/DDBJ whole genome shotgun (WGS) entry which is preliminary data.</text>
</comment>